<dbReference type="EMBL" id="PSQJ01000002">
    <property type="protein sequence ID" value="PTL86710.1"/>
    <property type="molecule type" value="Genomic_DNA"/>
</dbReference>
<accession>A0A2T4VY60</accession>
<proteinExistence type="predicted"/>
<dbReference type="AlphaFoldDB" id="A0A2T4VY60"/>
<protein>
    <submittedName>
        <fullName evidence="1">Uncharacterized protein</fullName>
    </submittedName>
</protein>
<evidence type="ECO:0000313" key="2">
    <source>
        <dbReference type="Proteomes" id="UP000240811"/>
    </source>
</evidence>
<comment type="caution">
    <text evidence="1">The sequence shown here is derived from an EMBL/GenBank/DDBJ whole genome shotgun (WGS) entry which is preliminary data.</text>
</comment>
<reference evidence="2" key="1">
    <citation type="submission" date="2018-02" db="EMBL/GenBank/DDBJ databases">
        <title>Genome sequence of Candidatus Liberibacter europaeus.</title>
        <authorList>
            <person name="Frampton R.A."/>
            <person name="Thompson S.M."/>
            <person name="David C."/>
            <person name="Addison S.M."/>
            <person name="Smith G.R."/>
        </authorList>
    </citation>
    <scope>NUCLEOTIDE SEQUENCE [LARGE SCALE GENOMIC DNA]</scope>
</reference>
<organism evidence="1 2">
    <name type="scientific">Candidatus Liberibacter europaeus</name>
    <dbReference type="NCBI Taxonomy" id="744859"/>
    <lineage>
        <taxon>Bacteria</taxon>
        <taxon>Pseudomonadati</taxon>
        <taxon>Pseudomonadota</taxon>
        <taxon>Alphaproteobacteria</taxon>
        <taxon>Hyphomicrobiales</taxon>
        <taxon>Rhizobiaceae</taxon>
        <taxon>Liberibacter</taxon>
    </lineage>
</organism>
<gene>
    <name evidence="1" type="ORF">C4617_02530</name>
</gene>
<sequence length="229" mass="26114">MIILRKYFEMKNYSLSILAIILFLSTCVSSCKNQEIVRPKNEGIKNIIFSEKSVWKYDGEILSKCRMHGDIENCIFESIKKTGGTIEALQAAQYLTQNFEPAYVSNYKKEGLIGVLTVEYPLRANENTGTLLIPAIGGPIIDVDKITENCLPSSPVWKSFEKKHPELMYVSGYMLRKEQTDRDMRLIFSYPLRTCRICDDIGSIDITYNFTIKGIFIACSLSDIRYGNL</sequence>
<evidence type="ECO:0000313" key="1">
    <source>
        <dbReference type="EMBL" id="PTL86710.1"/>
    </source>
</evidence>
<name>A0A2T4VY60_9HYPH</name>
<dbReference type="Proteomes" id="UP000240811">
    <property type="component" value="Unassembled WGS sequence"/>
</dbReference>